<feature type="transmembrane region" description="Helical" evidence="8">
    <location>
        <begin position="207"/>
        <end position="235"/>
    </location>
</feature>
<feature type="transmembrane region" description="Helical" evidence="8">
    <location>
        <begin position="148"/>
        <end position="167"/>
    </location>
</feature>
<feature type="domain" description="ABC transmembrane type-1" evidence="9">
    <location>
        <begin position="362"/>
        <end position="552"/>
    </location>
</feature>
<dbReference type="InterPro" id="IPR000515">
    <property type="entry name" value="MetI-like"/>
</dbReference>
<feature type="transmembrane region" description="Helical" evidence="8">
    <location>
        <begin position="485"/>
        <end position="508"/>
    </location>
</feature>
<keyword evidence="4" id="KW-0997">Cell inner membrane</keyword>
<evidence type="ECO:0000256" key="2">
    <source>
        <dbReference type="ARBA" id="ARBA00022448"/>
    </source>
</evidence>
<dbReference type="Gene3D" id="1.10.3720.10">
    <property type="entry name" value="MetI-like"/>
    <property type="match status" value="2"/>
</dbReference>
<dbReference type="PANTHER" id="PTHR43357">
    <property type="entry name" value="INNER MEMBRANE ABC TRANSPORTER PERMEASE PROTEIN YDCV"/>
    <property type="match status" value="1"/>
</dbReference>
<evidence type="ECO:0000256" key="1">
    <source>
        <dbReference type="ARBA" id="ARBA00004429"/>
    </source>
</evidence>
<comment type="similarity">
    <text evidence="8">Belongs to the binding-protein-dependent transport system permease family.</text>
</comment>
<gene>
    <name evidence="10" type="ORF">SPIRO4BDMA_70105</name>
</gene>
<dbReference type="Pfam" id="PF00528">
    <property type="entry name" value="BPD_transp_1"/>
    <property type="match status" value="2"/>
</dbReference>
<feature type="transmembrane region" description="Helical" evidence="8">
    <location>
        <begin position="305"/>
        <end position="327"/>
    </location>
</feature>
<dbReference type="InterPro" id="IPR035906">
    <property type="entry name" value="MetI-like_sf"/>
</dbReference>
<evidence type="ECO:0000256" key="4">
    <source>
        <dbReference type="ARBA" id="ARBA00022519"/>
    </source>
</evidence>
<organism evidence="10">
    <name type="scientific">uncultured spirochete</name>
    <dbReference type="NCBI Taxonomy" id="156406"/>
    <lineage>
        <taxon>Bacteria</taxon>
        <taxon>Pseudomonadati</taxon>
        <taxon>Spirochaetota</taxon>
        <taxon>Spirochaetia</taxon>
        <taxon>Spirochaetales</taxon>
        <taxon>environmental samples</taxon>
    </lineage>
</organism>
<keyword evidence="2 8" id="KW-0813">Transport</keyword>
<dbReference type="CDD" id="cd06261">
    <property type="entry name" value="TM_PBP2"/>
    <property type="match status" value="2"/>
</dbReference>
<feature type="transmembrane region" description="Helical" evidence="8">
    <location>
        <begin position="12"/>
        <end position="37"/>
    </location>
</feature>
<keyword evidence="3" id="KW-1003">Cell membrane</keyword>
<feature type="domain" description="ABC transmembrane type-1" evidence="9">
    <location>
        <begin position="69"/>
        <end position="276"/>
    </location>
</feature>
<reference evidence="10" key="1">
    <citation type="submission" date="2017-02" db="EMBL/GenBank/DDBJ databases">
        <authorList>
            <person name="Regsiter A."/>
            <person name="William W."/>
        </authorList>
    </citation>
    <scope>NUCLEOTIDE SEQUENCE</scope>
    <source>
        <strain evidence="10">BdmA 4</strain>
    </source>
</reference>
<dbReference type="SUPFAM" id="SSF161098">
    <property type="entry name" value="MetI-like"/>
    <property type="match status" value="2"/>
</dbReference>
<feature type="transmembrane region" description="Helical" evidence="8">
    <location>
        <begin position="368"/>
        <end position="390"/>
    </location>
</feature>
<dbReference type="PROSITE" id="PS50928">
    <property type="entry name" value="ABC_TM1"/>
    <property type="match status" value="2"/>
</dbReference>
<evidence type="ECO:0000256" key="6">
    <source>
        <dbReference type="ARBA" id="ARBA00022989"/>
    </source>
</evidence>
<keyword evidence="5 8" id="KW-0812">Transmembrane</keyword>
<feature type="transmembrane region" description="Helical" evidence="8">
    <location>
        <begin position="255"/>
        <end position="276"/>
    </location>
</feature>
<feature type="transmembrane region" description="Helical" evidence="8">
    <location>
        <begin position="77"/>
        <end position="95"/>
    </location>
</feature>
<evidence type="ECO:0000256" key="7">
    <source>
        <dbReference type="ARBA" id="ARBA00023136"/>
    </source>
</evidence>
<sequence length="559" mass="60965">MNGENMTRRTSLFLYGALCVILIFSMAPLVAFLKIALSSLWDANKSLGAAGTISSFLSRIPVSTIVRSLKFTLSQSLASTLLAIAIGLPGAWFAARFRFAGRKALLALAAVPFCFPPILVILAFILYYGKEGFLSSVISWFFGPRKQYQGFLYSFWGLVMVHAFYNFPIAVHQISALWIRIPDTQMEAAKTLGAGKLKAFRTGVLPWLLPGIAQAAGLIFLYCFFSFTTVLVFGGRTGTTIEVEIYQALRYQSNYPLALTFSVIETFFALLGILMLTHIQGRTRRSLRDFGRTRELTAPKGIQRFFIIIYGIFILIFFIGPLMSIAIEAFKVPSSMGGTTKFGFGNFERLIKGFQAPLLGAILSTIKLSGSAALIATIAGIIASLALFFAEKSNKNRAVPRTIEVLQWLPMAVSSAIFAYGWLFLSTNRVASTALVAAQAVIAWPFVSRAVHASLRAIDPRIREAAKTLGASPFRAFMTVELRTILPSIAAAAAFAFSITAGDVNVPLMLGMGEVETLPLLLYRLTAAYRFNEACAAGLVLGLMTGIVFLLKEKVIDVA</sequence>
<dbReference type="GO" id="GO:0055085">
    <property type="term" value="P:transmembrane transport"/>
    <property type="evidence" value="ECO:0007669"/>
    <property type="project" value="InterPro"/>
</dbReference>
<comment type="subcellular location">
    <subcellularLocation>
        <location evidence="1">Cell inner membrane</location>
        <topology evidence="1">Multi-pass membrane protein</topology>
    </subcellularLocation>
    <subcellularLocation>
        <location evidence="8">Cell membrane</location>
        <topology evidence="8">Multi-pass membrane protein</topology>
    </subcellularLocation>
</comment>
<proteinExistence type="inferred from homology"/>
<dbReference type="GO" id="GO:0005886">
    <property type="term" value="C:plasma membrane"/>
    <property type="evidence" value="ECO:0007669"/>
    <property type="project" value="UniProtKB-SubCell"/>
</dbReference>
<feature type="transmembrane region" description="Helical" evidence="8">
    <location>
        <begin position="104"/>
        <end position="128"/>
    </location>
</feature>
<evidence type="ECO:0000256" key="3">
    <source>
        <dbReference type="ARBA" id="ARBA00022475"/>
    </source>
</evidence>
<dbReference type="PANTHER" id="PTHR43357:SF4">
    <property type="entry name" value="INNER MEMBRANE ABC TRANSPORTER PERMEASE PROTEIN YDCV"/>
    <property type="match status" value="1"/>
</dbReference>
<evidence type="ECO:0000313" key="10">
    <source>
        <dbReference type="EMBL" id="SLM19683.1"/>
    </source>
</evidence>
<feature type="transmembrane region" description="Helical" evidence="8">
    <location>
        <begin position="430"/>
        <end position="447"/>
    </location>
</feature>
<dbReference type="EMBL" id="FWDO01000007">
    <property type="protein sequence ID" value="SLM19683.1"/>
    <property type="molecule type" value="Genomic_DNA"/>
</dbReference>
<evidence type="ECO:0000256" key="8">
    <source>
        <dbReference type="RuleBase" id="RU363032"/>
    </source>
</evidence>
<keyword evidence="6 8" id="KW-1133">Transmembrane helix</keyword>
<evidence type="ECO:0000259" key="9">
    <source>
        <dbReference type="PROSITE" id="PS50928"/>
    </source>
</evidence>
<dbReference type="AlphaFoldDB" id="A0A3P3XUT6"/>
<accession>A0A3P3XUT6</accession>
<feature type="transmembrane region" description="Helical" evidence="8">
    <location>
        <begin position="402"/>
        <end position="424"/>
    </location>
</feature>
<protein>
    <submittedName>
        <fullName evidence="10">Putative ABC-type transporter, integral membrane subunit</fullName>
    </submittedName>
</protein>
<name>A0A3P3XUT6_9SPIR</name>
<keyword evidence="7 8" id="KW-0472">Membrane</keyword>
<evidence type="ECO:0000256" key="5">
    <source>
        <dbReference type="ARBA" id="ARBA00022692"/>
    </source>
</evidence>
<feature type="transmembrane region" description="Helical" evidence="8">
    <location>
        <begin position="528"/>
        <end position="551"/>
    </location>
</feature>